<dbReference type="Proteomes" id="UP000005239">
    <property type="component" value="Unassembled WGS sequence"/>
</dbReference>
<sequence length="796" mass="89750">SDMSIRYGLEIERDYLVDIAFRLNTIFPIISTLCIYPANHYLIIVGIPSMKFEVRAVYVLNIVGLNASQIVHMAYDWTFCIIVRAYPLPPYGLFYCEGILSALGVSKHVIMAVLASATVLSITAFFVLMMRLHQLTVADATSRWRIPTFLQIIIYALLFAFCMGNVVGFVMFGTDVEEYEVLVQNPDLEWLVQRGGTLLLFGEPGKDSRFINDAKLRHVSETSFLLISVLIFLPFLILYIAHALVYLRGRSKHIVSTKTQQLTQRLFDTFSTQFLGATIFFILPLAFILVASVYDLSGILSGTVFAALRFGTTMLLVLDPVQFSLAFFIRSAANREILIRRLRKIRHKVAQYLEDCSPCVRLDVLRHRSCLPLPYGLFYCECVISALGLSKHVIKIGPMLLNLCVYCERPRRILVRQLGQPDEYRPLGSSRGGLRTDSNRLNHSRLYTIGPIVSSLTIYPANFYLLTVGIRGMKFEVRAAYILNLIAHVIFDWTFTVFVRVYQFPPYGLFYCEGLFSALGLNKRIIMGLLAWSTTLAITVYFMLMMQLHQLTVHDSSSRWKLSKPVQIVIYALLTAFCSINVVGFVVYGADIENYEGLTQDPDLAWLVERGGTLLLFGQPGVPSAFRSELLFLLISIIIFAPFFALYVTHALIYLKKRGQHIKSNRTRLLTQRLFDTFSTQLVVATFFFIFPLTFVLVTSVHGIALTHILPGSVFAALRFITTLLLIMDSAQFSLVFFIQSSIHRKIKSPSALPGSLCVVRHTAKCSCNDCKNCPGSLLELKKAVTASISPSITYV</sequence>
<evidence type="ECO:0000313" key="1">
    <source>
        <dbReference type="EnsemblMetazoa" id="PPA41202.1"/>
    </source>
</evidence>
<evidence type="ECO:0000313" key="2">
    <source>
        <dbReference type="Proteomes" id="UP000005239"/>
    </source>
</evidence>
<dbReference type="InterPro" id="IPR019422">
    <property type="entry name" value="7TM_GPCR_serpentine_rcpt_Srh"/>
</dbReference>
<accession>A0A8R1YV73</accession>
<organism evidence="1 2">
    <name type="scientific">Pristionchus pacificus</name>
    <name type="common">Parasitic nematode worm</name>
    <dbReference type="NCBI Taxonomy" id="54126"/>
    <lineage>
        <taxon>Eukaryota</taxon>
        <taxon>Metazoa</taxon>
        <taxon>Ecdysozoa</taxon>
        <taxon>Nematoda</taxon>
        <taxon>Chromadorea</taxon>
        <taxon>Rhabditida</taxon>
        <taxon>Rhabditina</taxon>
        <taxon>Diplogasteromorpha</taxon>
        <taxon>Diplogasteroidea</taxon>
        <taxon>Neodiplogasteridae</taxon>
        <taxon>Pristionchus</taxon>
    </lineage>
</organism>
<dbReference type="Pfam" id="PF10318">
    <property type="entry name" value="7TM_GPCR_Srh"/>
    <property type="match status" value="2"/>
</dbReference>
<dbReference type="EnsemblMetazoa" id="PPA41202.1">
    <property type="protein sequence ID" value="PPA41202.1"/>
    <property type="gene ID" value="WBGene00279571"/>
</dbReference>
<dbReference type="PANTHER" id="PTHR45830">
    <property type="entry name" value="SERPENTINE RECEPTOR, CLASS I"/>
    <property type="match status" value="1"/>
</dbReference>
<protein>
    <submittedName>
        <fullName evidence="1">G protein-coupled receptor</fullName>
    </submittedName>
</protein>
<proteinExistence type="predicted"/>
<dbReference type="AlphaFoldDB" id="A0A2A6CM45"/>
<reference evidence="2" key="1">
    <citation type="journal article" date="2008" name="Nat. Genet.">
        <title>The Pristionchus pacificus genome provides a unique perspective on nematode lifestyle and parasitism.</title>
        <authorList>
            <person name="Dieterich C."/>
            <person name="Clifton S.W."/>
            <person name="Schuster L.N."/>
            <person name="Chinwalla A."/>
            <person name="Delehaunty K."/>
            <person name="Dinkelacker I."/>
            <person name="Fulton L."/>
            <person name="Fulton R."/>
            <person name="Godfrey J."/>
            <person name="Minx P."/>
            <person name="Mitreva M."/>
            <person name="Roeseler W."/>
            <person name="Tian H."/>
            <person name="Witte H."/>
            <person name="Yang S.P."/>
            <person name="Wilson R.K."/>
            <person name="Sommer R.J."/>
        </authorList>
    </citation>
    <scope>NUCLEOTIDE SEQUENCE [LARGE SCALE GENOMIC DNA]</scope>
    <source>
        <strain evidence="2">PS312</strain>
    </source>
</reference>
<gene>
    <name evidence="1" type="primary">WBGene00279571</name>
</gene>
<dbReference type="PANTHER" id="PTHR45830:SF15">
    <property type="entry name" value="SERPENTINE RECEPTOR, CLASS I"/>
    <property type="match status" value="1"/>
</dbReference>
<reference evidence="1" key="2">
    <citation type="submission" date="2022-06" db="UniProtKB">
        <authorList>
            <consortium name="EnsemblMetazoa"/>
        </authorList>
    </citation>
    <scope>IDENTIFICATION</scope>
    <source>
        <strain evidence="1">PS312</strain>
    </source>
</reference>
<accession>A0A2A6CM45</accession>
<keyword evidence="2" id="KW-1185">Reference proteome</keyword>
<name>A0A2A6CM45_PRIPA</name>